<feature type="domain" description="SRCR" evidence="9">
    <location>
        <begin position="727"/>
        <end position="763"/>
    </location>
</feature>
<dbReference type="PROSITE" id="PS50287">
    <property type="entry name" value="SRCR_2"/>
    <property type="match status" value="6"/>
</dbReference>
<keyword evidence="3" id="KW-0732">Signal</keyword>
<keyword evidence="2" id="KW-0964">Secreted</keyword>
<dbReference type="PRINTS" id="PR00258">
    <property type="entry name" value="SPERACTRCPTR"/>
</dbReference>
<evidence type="ECO:0000256" key="8">
    <source>
        <dbReference type="SAM" id="MobiDB-lite"/>
    </source>
</evidence>
<evidence type="ECO:0000256" key="7">
    <source>
        <dbReference type="PROSITE-ProRule" id="PRU00196"/>
    </source>
</evidence>
<organism evidence="10 11">
    <name type="scientific">Pelobates cultripes</name>
    <name type="common">Western spadefoot toad</name>
    <dbReference type="NCBI Taxonomy" id="61616"/>
    <lineage>
        <taxon>Eukaryota</taxon>
        <taxon>Metazoa</taxon>
        <taxon>Chordata</taxon>
        <taxon>Craniata</taxon>
        <taxon>Vertebrata</taxon>
        <taxon>Euteleostomi</taxon>
        <taxon>Amphibia</taxon>
        <taxon>Batrachia</taxon>
        <taxon>Anura</taxon>
        <taxon>Pelobatoidea</taxon>
        <taxon>Pelobatidae</taxon>
        <taxon>Pelobates</taxon>
    </lineage>
</organism>
<evidence type="ECO:0000256" key="3">
    <source>
        <dbReference type="ARBA" id="ARBA00022729"/>
    </source>
</evidence>
<comment type="caution">
    <text evidence="7">Lacks conserved residue(s) required for the propagation of feature annotation.</text>
</comment>
<sequence>MSYWYYGNIGCTAHVIAHRPHPMQPHPHPIQPLPHPTQPLPLPMQALPHPKQPTHPHPPLIPPTPSDTPTSSSNTSYSHSDMPTSSSNPSYSLSDTPTSSSNPSYSLSIPPLPLKLRSPVLPMYSSNPSFCLLAQPTSCEEPEELRLVGGRSECEGRVEVKYRGEWGTVCDDSWDRYNNTAVICNQLGCSKSHTDHKYNTVSLFGRGSGRIWLDNVACTGSESALWDCQHDSWGENDCGHHEDVGVICADTEKDNLYTRAHHRDLRLLGGPNSCSGYLEIKHVDNWGSICELDEELRTANVICRELHCGIAVPPPRNVTYTERKGEIWNEDIKCVGNEASQFQCPTVPRHGSNCTNPYYPVVNCLGSYSDFRIVNSSATCSGRVELLYAEQWGTLCSSHWDLQAANVLCRQLHCGIAMSLPDGGYFGMSNGSVWSDNIHCKGTESHLSECSFTALGNSKCPLWDTAGVICTDQIPQGSRNLYVWMIMAHDRLSKSDCPYQILRRTFYLSVSTESKVLRLVDGPGRCAGRVEIYHQGEWGTVCDDLWDRADADVVCRQLGCGHAIDATTMANHGRGTGKIWLDDLKCVGNETALRECESSPWGKHDCGHKEDAGVICSEFTDLRMTGGSHACEGRLEIYYNGTWGSVCNNGVYTGSISVSVICSHLGCGSSGTSEDRFRYGNGNKPYWLDGIECRKNDRSFWQCPSNPWSQESCIASEIAQIKYSPVLELHWGNMDRGVWGTVCDDSWDMKDAEVVCRQLGCSSIRQQYVYMDAAYVLGSSSSSSSSSIGQYWAVLGSIRQLPDDNRFTWVNHKVWGEAFSSLTDYNPVYEEIDYNLIINRHKSSGRSDNDREGNLQYNYDDAKIADPNDSTNVPMSEETPIEKVPPYGYENVEESNQEETTIINNGDGSHSENQTEEYGYDEAVSGHFPRLLYKDETDINTNEDNNLIKSAKGFEALSTNNSFNHGPEIHDLPISVTMDYDDTMVA</sequence>
<feature type="disulfide bond" evidence="7">
    <location>
        <begin position="586"/>
        <end position="596"/>
    </location>
</feature>
<dbReference type="SMART" id="SM00202">
    <property type="entry name" value="SR"/>
    <property type="match status" value="6"/>
</dbReference>
<feature type="disulfide bond" evidence="7">
    <location>
        <begin position="693"/>
        <end position="703"/>
    </location>
</feature>
<evidence type="ECO:0000256" key="6">
    <source>
        <dbReference type="ARBA" id="ARBA00023180"/>
    </source>
</evidence>
<keyword evidence="11" id="KW-1185">Reference proteome</keyword>
<keyword evidence="5 7" id="KW-1015">Disulfide bond</keyword>
<feature type="domain" description="SRCR" evidence="9">
    <location>
        <begin position="145"/>
        <end position="249"/>
    </location>
</feature>
<dbReference type="FunFam" id="3.10.250.10:FF:000031">
    <property type="entry name" value="RIKEN cDNA 5830411N06, isoform CRA_a"/>
    <property type="match status" value="1"/>
</dbReference>
<feature type="compositionally biased region" description="Low complexity" evidence="8">
    <location>
        <begin position="67"/>
        <end position="107"/>
    </location>
</feature>
<dbReference type="FunFam" id="3.10.250.10:FF:000012">
    <property type="entry name" value="CD163 molecule like 1"/>
    <property type="match status" value="1"/>
</dbReference>
<dbReference type="Gene3D" id="3.10.250.10">
    <property type="entry name" value="SRCR-like domain"/>
    <property type="match status" value="6"/>
</dbReference>
<keyword evidence="6" id="KW-0325">Glycoprotein</keyword>
<evidence type="ECO:0000256" key="1">
    <source>
        <dbReference type="ARBA" id="ARBA00004613"/>
    </source>
</evidence>
<gene>
    <name evidence="10" type="ORF">PECUL_23A061731</name>
</gene>
<feature type="disulfide bond" evidence="7">
    <location>
        <begin position="409"/>
        <end position="470"/>
    </location>
</feature>
<dbReference type="FunFam" id="3.10.250.10:FF:000006">
    <property type="entry name" value="neurotrypsin isoform X2"/>
    <property type="match status" value="2"/>
</dbReference>
<accession>A0AAD1THS4</accession>
<dbReference type="GO" id="GO:0016020">
    <property type="term" value="C:membrane"/>
    <property type="evidence" value="ECO:0007669"/>
    <property type="project" value="InterPro"/>
</dbReference>
<evidence type="ECO:0000259" key="9">
    <source>
        <dbReference type="PROSITE" id="PS50287"/>
    </source>
</evidence>
<keyword evidence="4" id="KW-0677">Repeat</keyword>
<dbReference type="InterPro" id="IPR001190">
    <property type="entry name" value="SRCR"/>
</dbReference>
<feature type="disulfide bond" evidence="7">
    <location>
        <begin position="542"/>
        <end position="606"/>
    </location>
</feature>
<feature type="disulfide bond" evidence="7">
    <location>
        <begin position="218"/>
        <end position="228"/>
    </location>
</feature>
<feature type="disulfide bond" evidence="7">
    <location>
        <begin position="303"/>
        <end position="364"/>
    </location>
</feature>
<comment type="subcellular location">
    <subcellularLocation>
        <location evidence="1">Secreted</location>
    </subcellularLocation>
</comment>
<feature type="domain" description="SRCR" evidence="9">
    <location>
        <begin position="622"/>
        <end position="724"/>
    </location>
</feature>
<feature type="compositionally biased region" description="Pro residues" evidence="8">
    <location>
        <begin position="22"/>
        <end position="42"/>
    </location>
</feature>
<dbReference type="GO" id="GO:0005576">
    <property type="term" value="C:extracellular region"/>
    <property type="evidence" value="ECO:0007669"/>
    <property type="project" value="UniProtKB-SubCell"/>
</dbReference>
<feature type="domain" description="SRCR" evidence="9">
    <location>
        <begin position="371"/>
        <end position="471"/>
    </location>
</feature>
<dbReference type="PANTHER" id="PTHR19331:SF484">
    <property type="entry name" value="SRCR DOMAIN-CONTAINING PROTEIN"/>
    <property type="match status" value="1"/>
</dbReference>
<feature type="region of interest" description="Disordered" evidence="8">
    <location>
        <begin position="861"/>
        <end position="887"/>
    </location>
</feature>
<evidence type="ECO:0000256" key="5">
    <source>
        <dbReference type="ARBA" id="ARBA00023157"/>
    </source>
</evidence>
<feature type="disulfide bond" evidence="7">
    <location>
        <begin position="555"/>
        <end position="616"/>
    </location>
</feature>
<feature type="disulfide bond" evidence="7">
    <location>
        <begin position="290"/>
        <end position="354"/>
    </location>
</feature>
<dbReference type="Pfam" id="PF00530">
    <property type="entry name" value="SRCR"/>
    <property type="match status" value="6"/>
</dbReference>
<evidence type="ECO:0000313" key="11">
    <source>
        <dbReference type="Proteomes" id="UP001295444"/>
    </source>
</evidence>
<dbReference type="PROSITE" id="PS00420">
    <property type="entry name" value="SRCR_1"/>
    <property type="match status" value="1"/>
</dbReference>
<dbReference type="Proteomes" id="UP001295444">
    <property type="component" value="Chromosome 13"/>
</dbReference>
<feature type="disulfide bond" evidence="7">
    <location>
        <begin position="334"/>
        <end position="344"/>
    </location>
</feature>
<dbReference type="FunFam" id="3.10.250.10:FF:000004">
    <property type="entry name" value="Scavenger receptor cysteine-rich type 1 protein M130"/>
    <property type="match status" value="1"/>
</dbReference>
<protein>
    <submittedName>
        <fullName evidence="10">Antigen -like</fullName>
    </submittedName>
</protein>
<reference evidence="10" key="1">
    <citation type="submission" date="2022-03" db="EMBL/GenBank/DDBJ databases">
        <authorList>
            <person name="Alioto T."/>
            <person name="Alioto T."/>
            <person name="Gomez Garrido J."/>
        </authorList>
    </citation>
    <scope>NUCLEOTIDE SEQUENCE</scope>
</reference>
<evidence type="ECO:0000256" key="2">
    <source>
        <dbReference type="ARBA" id="ARBA00022525"/>
    </source>
</evidence>
<feature type="domain" description="SRCR" evidence="9">
    <location>
        <begin position="265"/>
        <end position="365"/>
    </location>
</feature>
<evidence type="ECO:0000313" key="10">
    <source>
        <dbReference type="EMBL" id="CAH2326745.1"/>
    </source>
</evidence>
<proteinExistence type="predicted"/>
<feature type="compositionally biased region" description="Pro residues" evidence="8">
    <location>
        <begin position="50"/>
        <end position="66"/>
    </location>
</feature>
<feature type="disulfide bond" evidence="7">
    <location>
        <begin position="396"/>
        <end position="460"/>
    </location>
</feature>
<feature type="disulfide bond" evidence="7">
    <location>
        <begin position="440"/>
        <end position="450"/>
    </location>
</feature>
<dbReference type="AlphaFoldDB" id="A0AAD1THS4"/>
<feature type="region of interest" description="Disordered" evidence="8">
    <location>
        <begin position="20"/>
        <end position="107"/>
    </location>
</feature>
<feature type="domain" description="SRCR" evidence="9">
    <location>
        <begin position="517"/>
        <end position="617"/>
    </location>
</feature>
<evidence type="ECO:0000256" key="4">
    <source>
        <dbReference type="ARBA" id="ARBA00022737"/>
    </source>
</evidence>
<dbReference type="SUPFAM" id="SSF56487">
    <property type="entry name" value="SRCR-like"/>
    <property type="match status" value="6"/>
</dbReference>
<dbReference type="PANTHER" id="PTHR19331">
    <property type="entry name" value="SCAVENGER RECEPTOR DOMAIN-CONTAINING"/>
    <property type="match status" value="1"/>
</dbReference>
<name>A0AAD1THS4_PELCU</name>
<dbReference type="EMBL" id="OW240924">
    <property type="protein sequence ID" value="CAH2326745.1"/>
    <property type="molecule type" value="Genomic_DNA"/>
</dbReference>
<dbReference type="InterPro" id="IPR036772">
    <property type="entry name" value="SRCR-like_dom_sf"/>
</dbReference>